<feature type="compositionally biased region" description="Basic and acidic residues" evidence="1">
    <location>
        <begin position="286"/>
        <end position="306"/>
    </location>
</feature>
<dbReference type="PANTHER" id="PTHR33223">
    <property type="entry name" value="CCHC-TYPE DOMAIN-CONTAINING PROTEIN"/>
    <property type="match status" value="1"/>
</dbReference>
<reference evidence="3" key="1">
    <citation type="submission" date="2023-07" db="EMBL/GenBank/DDBJ databases">
        <title>A chromosome-level genome assembly of Lolium multiflorum.</title>
        <authorList>
            <person name="Chen Y."/>
            <person name="Copetti D."/>
            <person name="Kolliker R."/>
            <person name="Studer B."/>
        </authorList>
    </citation>
    <scope>NUCLEOTIDE SEQUENCE</scope>
    <source>
        <strain evidence="3">02402/16</strain>
        <tissue evidence="3">Leaf</tissue>
    </source>
</reference>
<organism evidence="3 4">
    <name type="scientific">Lolium multiflorum</name>
    <name type="common">Italian ryegrass</name>
    <name type="synonym">Lolium perenne subsp. multiflorum</name>
    <dbReference type="NCBI Taxonomy" id="4521"/>
    <lineage>
        <taxon>Eukaryota</taxon>
        <taxon>Viridiplantae</taxon>
        <taxon>Streptophyta</taxon>
        <taxon>Embryophyta</taxon>
        <taxon>Tracheophyta</taxon>
        <taxon>Spermatophyta</taxon>
        <taxon>Magnoliopsida</taxon>
        <taxon>Liliopsida</taxon>
        <taxon>Poales</taxon>
        <taxon>Poaceae</taxon>
        <taxon>BOP clade</taxon>
        <taxon>Pooideae</taxon>
        <taxon>Poodae</taxon>
        <taxon>Poeae</taxon>
        <taxon>Poeae Chloroplast Group 2 (Poeae type)</taxon>
        <taxon>Loliodinae</taxon>
        <taxon>Loliinae</taxon>
        <taxon>Lolium</taxon>
    </lineage>
</organism>
<dbReference type="PANTHER" id="PTHR33223:SF8">
    <property type="entry name" value="OS04G0172440 PROTEIN"/>
    <property type="match status" value="1"/>
</dbReference>
<feature type="compositionally biased region" description="Basic and acidic residues" evidence="1">
    <location>
        <begin position="252"/>
        <end position="274"/>
    </location>
</feature>
<name>A0AAD8SH14_LOLMU</name>
<proteinExistence type="predicted"/>
<dbReference type="InterPro" id="IPR005162">
    <property type="entry name" value="Retrotrans_gag_dom"/>
</dbReference>
<gene>
    <name evidence="3" type="ORF">QYE76_069071</name>
</gene>
<feature type="compositionally biased region" description="Basic and acidic residues" evidence="1">
    <location>
        <begin position="325"/>
        <end position="344"/>
    </location>
</feature>
<feature type="compositionally biased region" description="Basic residues" evidence="1">
    <location>
        <begin position="242"/>
        <end position="251"/>
    </location>
</feature>
<evidence type="ECO:0000259" key="2">
    <source>
        <dbReference type="Pfam" id="PF03732"/>
    </source>
</evidence>
<feature type="region of interest" description="Disordered" evidence="1">
    <location>
        <begin position="232"/>
        <end position="344"/>
    </location>
</feature>
<dbReference type="Proteomes" id="UP001231189">
    <property type="component" value="Unassembled WGS sequence"/>
</dbReference>
<feature type="region of interest" description="Disordered" evidence="1">
    <location>
        <begin position="469"/>
        <end position="495"/>
    </location>
</feature>
<evidence type="ECO:0000256" key="1">
    <source>
        <dbReference type="SAM" id="MobiDB-lite"/>
    </source>
</evidence>
<dbReference type="Pfam" id="PF03732">
    <property type="entry name" value="Retrotrans_gag"/>
    <property type="match status" value="1"/>
</dbReference>
<sequence length="538" mass="61419">MPPKKFKPTPTDAAKYDGQQEPRSWIDDYLQTVILQREPDSSNAVQLYLKDSARAWLRGLPKGSIKSWDDLVDAFVANFQATYKRPVGIEELRNCQQKQKESMRSYIGRFTKLLNAAEDVSVDRAIDAFSDGVRRKYRSGGTPLQPASARDQEALRAVARGAGPAAALVIPALRCWPSLPAGGFLTSTHSGTPGGTIFNDNHLAIHIRDGESTPVEYEDRNGKVRALREADLIGSSHDARSHGTKQRGSHARGKEKDEAVPRDRPQDDNKRYLAEEEVGNIWHPRPSPEHLLSKYEQPYDRHRRYDDDDEGYRRFGANRRYRQNSGHDDGSERRARGRSEEPDNVDRHWDCPFFRHCWDSGMSRLPTIGNCPECKRKEKGAAKVSVFERLGPLPPRSKHAEPVQMEDREELEDDDEEDKYHRPRWCPDGLSRSQKRRVQRLRALEEAERLYLHALRKARPDLAAKIQRALDEEGRPQRKEWRPKQRKADDETSAGTNMVFILPAEFSAPRLHEAPWHNWIAAHGRSSSRSRGKGVTGI</sequence>
<feature type="region of interest" description="Disordered" evidence="1">
    <location>
        <begin position="1"/>
        <end position="20"/>
    </location>
</feature>
<accession>A0AAD8SH14</accession>
<evidence type="ECO:0000313" key="3">
    <source>
        <dbReference type="EMBL" id="KAK1651266.1"/>
    </source>
</evidence>
<comment type="caution">
    <text evidence="3">The sequence shown here is derived from an EMBL/GenBank/DDBJ whole genome shotgun (WGS) entry which is preliminary data.</text>
</comment>
<keyword evidence="4" id="KW-1185">Reference proteome</keyword>
<feature type="domain" description="Retrotransposon gag" evidence="2">
    <location>
        <begin position="46"/>
        <end position="134"/>
    </location>
</feature>
<feature type="region of interest" description="Disordered" evidence="1">
    <location>
        <begin position="391"/>
        <end position="426"/>
    </location>
</feature>
<feature type="compositionally biased region" description="Basic and acidic residues" evidence="1">
    <location>
        <begin position="232"/>
        <end position="241"/>
    </location>
</feature>
<dbReference type="EMBL" id="JAUUTY010000004">
    <property type="protein sequence ID" value="KAK1651266.1"/>
    <property type="molecule type" value="Genomic_DNA"/>
</dbReference>
<dbReference type="AlphaFoldDB" id="A0AAD8SH14"/>
<feature type="compositionally biased region" description="Acidic residues" evidence="1">
    <location>
        <begin position="407"/>
        <end position="417"/>
    </location>
</feature>
<feature type="compositionally biased region" description="Basic and acidic residues" evidence="1">
    <location>
        <begin position="469"/>
        <end position="490"/>
    </location>
</feature>
<evidence type="ECO:0000313" key="4">
    <source>
        <dbReference type="Proteomes" id="UP001231189"/>
    </source>
</evidence>
<protein>
    <recommendedName>
        <fullName evidence="2">Retrotransposon gag domain-containing protein</fullName>
    </recommendedName>
</protein>